<accession>A0A9N9DFM3</accession>
<keyword evidence="3" id="KW-1185">Reference proteome</keyword>
<evidence type="ECO:0000256" key="1">
    <source>
        <dbReference type="SAM" id="MobiDB-lite"/>
    </source>
</evidence>
<proteinExistence type="predicted"/>
<dbReference type="EMBL" id="CAJVPL010003787">
    <property type="protein sequence ID" value="CAG8638414.1"/>
    <property type="molecule type" value="Genomic_DNA"/>
</dbReference>
<evidence type="ECO:0000313" key="2">
    <source>
        <dbReference type="EMBL" id="CAG8638414.1"/>
    </source>
</evidence>
<feature type="compositionally biased region" description="Basic and acidic residues" evidence="1">
    <location>
        <begin position="204"/>
        <end position="222"/>
    </location>
</feature>
<comment type="caution">
    <text evidence="2">The sequence shown here is derived from an EMBL/GenBank/DDBJ whole genome shotgun (WGS) entry which is preliminary data.</text>
</comment>
<name>A0A9N9DFM3_9GLOM</name>
<sequence>MALPKLLSPSFWIDKCLTLVLQLTLALLLQTLYVLKGEDVILTDVKVTVRKSISSDDSRSKTNSPPKSTKQTQSKQDNLKAGPTSKNNKTTVTATKATSNSQGDSTHPPKVPSVTSKESKKTIEKAIVTGTLTELKPDNLEKQILLEGNNVATPIENEAVTPIENEIVKINDDESPKTISFEKIIEEIKEDSVNVEEIKEESATVEEIKEESATVEEIKEESATVEEIEESVTVEEIKAESATVEEIKEESATVEEIKEESAT</sequence>
<feature type="compositionally biased region" description="Low complexity" evidence="1">
    <location>
        <begin position="84"/>
        <end position="101"/>
    </location>
</feature>
<gene>
    <name evidence="2" type="ORF">AGERDE_LOCUS10862</name>
</gene>
<feature type="compositionally biased region" description="Acidic residues" evidence="1">
    <location>
        <begin position="223"/>
        <end position="233"/>
    </location>
</feature>
<protein>
    <submittedName>
        <fullName evidence="2">3018_t:CDS:1</fullName>
    </submittedName>
</protein>
<reference evidence="2" key="1">
    <citation type="submission" date="2021-06" db="EMBL/GenBank/DDBJ databases">
        <authorList>
            <person name="Kallberg Y."/>
            <person name="Tangrot J."/>
            <person name="Rosling A."/>
        </authorList>
    </citation>
    <scope>NUCLEOTIDE SEQUENCE</scope>
    <source>
        <strain evidence="2">MT106</strain>
    </source>
</reference>
<feature type="region of interest" description="Disordered" evidence="1">
    <location>
        <begin position="204"/>
        <end position="263"/>
    </location>
</feature>
<organism evidence="2 3">
    <name type="scientific">Ambispora gerdemannii</name>
    <dbReference type="NCBI Taxonomy" id="144530"/>
    <lineage>
        <taxon>Eukaryota</taxon>
        <taxon>Fungi</taxon>
        <taxon>Fungi incertae sedis</taxon>
        <taxon>Mucoromycota</taxon>
        <taxon>Glomeromycotina</taxon>
        <taxon>Glomeromycetes</taxon>
        <taxon>Archaeosporales</taxon>
        <taxon>Ambisporaceae</taxon>
        <taxon>Ambispora</taxon>
    </lineage>
</organism>
<feature type="non-terminal residue" evidence="2">
    <location>
        <position position="263"/>
    </location>
</feature>
<feature type="region of interest" description="Disordered" evidence="1">
    <location>
        <begin position="52"/>
        <end position="120"/>
    </location>
</feature>
<dbReference type="Proteomes" id="UP000789831">
    <property type="component" value="Unassembled WGS sequence"/>
</dbReference>
<dbReference type="AlphaFoldDB" id="A0A9N9DFM3"/>
<feature type="compositionally biased region" description="Polar residues" evidence="1">
    <location>
        <begin position="62"/>
        <end position="76"/>
    </location>
</feature>
<feature type="compositionally biased region" description="Basic and acidic residues" evidence="1">
    <location>
        <begin position="235"/>
        <end position="263"/>
    </location>
</feature>
<evidence type="ECO:0000313" key="3">
    <source>
        <dbReference type="Proteomes" id="UP000789831"/>
    </source>
</evidence>